<protein>
    <submittedName>
        <fullName evidence="2">Uncharacterized protein</fullName>
    </submittedName>
</protein>
<accession>A0A919BDC6</accession>
<organism evidence="2 3">
    <name type="scientific">Thalassotalea marina</name>
    <dbReference type="NCBI Taxonomy" id="1673741"/>
    <lineage>
        <taxon>Bacteria</taxon>
        <taxon>Pseudomonadati</taxon>
        <taxon>Pseudomonadota</taxon>
        <taxon>Gammaproteobacteria</taxon>
        <taxon>Alteromonadales</taxon>
        <taxon>Colwelliaceae</taxon>
        <taxon>Thalassotalea</taxon>
    </lineage>
</organism>
<comment type="caution">
    <text evidence="2">The sequence shown here is derived from an EMBL/GenBank/DDBJ whole genome shotgun (WGS) entry which is preliminary data.</text>
</comment>
<evidence type="ECO:0000256" key="1">
    <source>
        <dbReference type="SAM" id="Phobius"/>
    </source>
</evidence>
<proteinExistence type="predicted"/>
<keyword evidence="3" id="KW-1185">Reference proteome</keyword>
<keyword evidence="1" id="KW-0812">Transmembrane</keyword>
<keyword evidence="1" id="KW-0472">Membrane</keyword>
<sequence length="96" mass="11401">MVFALEYEENENAMHPIKESSFCLLVNFFTSVLGIIYLIKILKNVLNNMTASMFKSYFPSEYTSFDIEFYGLAKLKLYLFFKLKNYSKSFRVTLRF</sequence>
<name>A0A919BDC6_9GAMM</name>
<gene>
    <name evidence="2" type="ORF">GCM10017161_05830</name>
</gene>
<evidence type="ECO:0000313" key="3">
    <source>
        <dbReference type="Proteomes" id="UP000623842"/>
    </source>
</evidence>
<keyword evidence="1" id="KW-1133">Transmembrane helix</keyword>
<dbReference type="AlphaFoldDB" id="A0A919BDC6"/>
<reference evidence="2" key="2">
    <citation type="submission" date="2020-09" db="EMBL/GenBank/DDBJ databases">
        <authorList>
            <person name="Sun Q."/>
            <person name="Kim S."/>
        </authorList>
    </citation>
    <scope>NUCLEOTIDE SEQUENCE</scope>
    <source>
        <strain evidence="2">KCTC 42731</strain>
    </source>
</reference>
<evidence type="ECO:0000313" key="2">
    <source>
        <dbReference type="EMBL" id="GHF81270.1"/>
    </source>
</evidence>
<dbReference type="EMBL" id="BNCK01000001">
    <property type="protein sequence ID" value="GHF81270.1"/>
    <property type="molecule type" value="Genomic_DNA"/>
</dbReference>
<reference evidence="2" key="1">
    <citation type="journal article" date="2014" name="Int. J. Syst. Evol. Microbiol.">
        <title>Complete genome sequence of Corynebacterium casei LMG S-19264T (=DSM 44701T), isolated from a smear-ripened cheese.</title>
        <authorList>
            <consortium name="US DOE Joint Genome Institute (JGI-PGF)"/>
            <person name="Walter F."/>
            <person name="Albersmeier A."/>
            <person name="Kalinowski J."/>
            <person name="Ruckert C."/>
        </authorList>
    </citation>
    <scope>NUCLEOTIDE SEQUENCE</scope>
    <source>
        <strain evidence="2">KCTC 42731</strain>
    </source>
</reference>
<feature type="transmembrane region" description="Helical" evidence="1">
    <location>
        <begin position="21"/>
        <end position="42"/>
    </location>
</feature>
<dbReference type="Proteomes" id="UP000623842">
    <property type="component" value="Unassembled WGS sequence"/>
</dbReference>